<gene>
    <name evidence="2" type="ORF">PF011_g32843</name>
</gene>
<dbReference type="AlphaFoldDB" id="A0A6A3G5H8"/>
<keyword evidence="1" id="KW-0732">Signal</keyword>
<organism evidence="2 3">
    <name type="scientific">Phytophthora fragariae</name>
    <dbReference type="NCBI Taxonomy" id="53985"/>
    <lineage>
        <taxon>Eukaryota</taxon>
        <taxon>Sar</taxon>
        <taxon>Stramenopiles</taxon>
        <taxon>Oomycota</taxon>
        <taxon>Peronosporomycetes</taxon>
        <taxon>Peronosporales</taxon>
        <taxon>Peronosporaceae</taxon>
        <taxon>Phytophthora</taxon>
    </lineage>
</organism>
<feature type="signal peptide" evidence="1">
    <location>
        <begin position="1"/>
        <end position="20"/>
    </location>
</feature>
<sequence length="143" mass="15508">MTTLAIDCLFLQVFFQRTSGVPVQLEARSVAGANRGRSHDILDFERIVIQGANNPFRSTPDECKLVAAATRGGSSRHKVAFIELLKLDALASRMALAGRATTFFTSVGHFSVKPVEGDTNAGEMGYNLLVNPFHGRVNGVMRV</sequence>
<reference evidence="2 3" key="1">
    <citation type="submission" date="2018-09" db="EMBL/GenBank/DDBJ databases">
        <title>Genomic investigation of the strawberry pathogen Phytophthora fragariae indicates pathogenicity is determined by transcriptional variation in three key races.</title>
        <authorList>
            <person name="Adams T.M."/>
            <person name="Armitage A.D."/>
            <person name="Sobczyk M.K."/>
            <person name="Bates H.J."/>
            <person name="Dunwell J.M."/>
            <person name="Nellist C.F."/>
            <person name="Harrison R.J."/>
        </authorList>
    </citation>
    <scope>NUCLEOTIDE SEQUENCE [LARGE SCALE GENOMIC DNA]</scope>
    <source>
        <strain evidence="2 3">SCRP245</strain>
    </source>
</reference>
<protein>
    <submittedName>
        <fullName evidence="2">Uncharacterized protein</fullName>
    </submittedName>
</protein>
<evidence type="ECO:0000313" key="3">
    <source>
        <dbReference type="Proteomes" id="UP000460718"/>
    </source>
</evidence>
<name>A0A6A3G5H8_9STRA</name>
<comment type="caution">
    <text evidence="2">The sequence shown here is derived from an EMBL/GenBank/DDBJ whole genome shotgun (WGS) entry which is preliminary data.</text>
</comment>
<accession>A0A6A3G5H8</accession>
<evidence type="ECO:0000256" key="1">
    <source>
        <dbReference type="SAM" id="SignalP"/>
    </source>
</evidence>
<evidence type="ECO:0000313" key="2">
    <source>
        <dbReference type="EMBL" id="KAE8951926.1"/>
    </source>
</evidence>
<dbReference type="Proteomes" id="UP000460718">
    <property type="component" value="Unassembled WGS sequence"/>
</dbReference>
<proteinExistence type="predicted"/>
<dbReference type="EMBL" id="QXFW01011417">
    <property type="protein sequence ID" value="KAE8951926.1"/>
    <property type="molecule type" value="Genomic_DNA"/>
</dbReference>
<feature type="chain" id="PRO_5025576425" evidence="1">
    <location>
        <begin position="21"/>
        <end position="143"/>
    </location>
</feature>